<organism evidence="2 3">
    <name type="scientific">Bombyx mori</name>
    <name type="common">Silk moth</name>
    <dbReference type="NCBI Taxonomy" id="7091"/>
    <lineage>
        <taxon>Eukaryota</taxon>
        <taxon>Metazoa</taxon>
        <taxon>Ecdysozoa</taxon>
        <taxon>Arthropoda</taxon>
        <taxon>Hexapoda</taxon>
        <taxon>Insecta</taxon>
        <taxon>Pterygota</taxon>
        <taxon>Neoptera</taxon>
        <taxon>Endopterygota</taxon>
        <taxon>Lepidoptera</taxon>
        <taxon>Glossata</taxon>
        <taxon>Ditrysia</taxon>
        <taxon>Bombycoidea</taxon>
        <taxon>Bombycidae</taxon>
        <taxon>Bombycinae</taxon>
        <taxon>Bombyx</taxon>
    </lineage>
</organism>
<protein>
    <submittedName>
        <fullName evidence="2">Uncharacterized protein</fullName>
    </submittedName>
</protein>
<proteinExistence type="predicted"/>
<evidence type="ECO:0000313" key="3">
    <source>
        <dbReference type="Proteomes" id="UP000005204"/>
    </source>
</evidence>
<reference evidence="2" key="2">
    <citation type="submission" date="2022-06" db="UniProtKB">
        <authorList>
            <consortium name="EnsemblMetazoa"/>
        </authorList>
    </citation>
    <scope>IDENTIFICATION</scope>
    <source>
        <strain evidence="2">p50T (Dazao)</strain>
    </source>
</reference>
<keyword evidence="3" id="KW-1185">Reference proteome</keyword>
<evidence type="ECO:0000313" key="2">
    <source>
        <dbReference type="EnsemblMetazoa" id="XP_021209009.1"/>
    </source>
</evidence>
<dbReference type="Proteomes" id="UP000005204">
    <property type="component" value="Unassembled WGS sequence"/>
</dbReference>
<dbReference type="AlphaFoldDB" id="A0A8R2HTJ0"/>
<name>A0A8R2HTJ0_BOMMO</name>
<dbReference type="EnsemblMetazoa" id="XM_021353334.2">
    <property type="protein sequence ID" value="XP_021209009.1"/>
    <property type="gene ID" value="LOC101739437"/>
</dbReference>
<evidence type="ECO:0000256" key="1">
    <source>
        <dbReference type="SAM" id="Phobius"/>
    </source>
</evidence>
<keyword evidence="1" id="KW-0812">Transmembrane</keyword>
<sequence>MKHKYSQVNQVSNKIHYNMIIQYFLVFLITEVVYTYKPQKQSLSSQTGKNSASKNIATVTPARYKKSCKRRHGSHSTFANNMPDFPEVEYPTDMSDSSRPFYFNEGSILSPFPNDVKASFQNIMSQSKPKNNAQYLSTGILNVAEILKSNKQMEKHDEKDVHLEEEHECDKITRVEKKDEFNEFPDLLKPIEQNEKKVTFKKQESTKASDDFKQEKENDEVSALLWTDMKLVQGLTNELHEADPVAEASESIEDERSSTFSWLSGKITPEICEKREELNKFYDLIKENTVIKWPVTINGITKEWLGFVIEDTKPVTNGSDVANKDTMAKDLSKNTCLEFPDEQLPDSLVCDYMDKTNLTDTIFEITEEEYNKNVTSEEIECYVLTPMVIPRRSKKTLEKSLTKPEHTNHNTSFYEWD</sequence>
<keyword evidence="1" id="KW-0472">Membrane</keyword>
<feature type="transmembrane region" description="Helical" evidence="1">
    <location>
        <begin position="20"/>
        <end position="36"/>
    </location>
</feature>
<accession>A0A8R2HTJ0</accession>
<reference evidence="3" key="1">
    <citation type="journal article" date="2008" name="Insect Biochem. Mol. Biol.">
        <title>The genome of a lepidopteran model insect, the silkworm Bombyx mori.</title>
        <authorList>
            <consortium name="International Silkworm Genome Consortium"/>
        </authorList>
    </citation>
    <scope>NUCLEOTIDE SEQUENCE [LARGE SCALE GENOMIC DNA]</scope>
    <source>
        <strain evidence="3">p50T</strain>
    </source>
</reference>
<keyword evidence="1" id="KW-1133">Transmembrane helix</keyword>